<evidence type="ECO:0000256" key="1">
    <source>
        <dbReference type="SAM" id="MobiDB-lite"/>
    </source>
</evidence>
<dbReference type="PANTHER" id="PTHR35393">
    <property type="entry name" value="CHROMOSOME 1, WHOLE GENOME SHOTGUN SEQUENCE"/>
    <property type="match status" value="1"/>
</dbReference>
<dbReference type="EMBL" id="JAESVG020000005">
    <property type="protein sequence ID" value="KAG8627587.1"/>
    <property type="molecule type" value="Genomic_DNA"/>
</dbReference>
<gene>
    <name evidence="4" type="ORF">KVT40_005070</name>
</gene>
<dbReference type="AlphaFoldDB" id="A0A8K0PGI7"/>
<proteinExistence type="predicted"/>
<feature type="region of interest" description="Disordered" evidence="1">
    <location>
        <begin position="52"/>
        <end position="75"/>
    </location>
</feature>
<organism evidence="4 5">
    <name type="scientific">Elsinoe batatas</name>
    <dbReference type="NCBI Taxonomy" id="2601811"/>
    <lineage>
        <taxon>Eukaryota</taxon>
        <taxon>Fungi</taxon>
        <taxon>Dikarya</taxon>
        <taxon>Ascomycota</taxon>
        <taxon>Pezizomycotina</taxon>
        <taxon>Dothideomycetes</taxon>
        <taxon>Dothideomycetidae</taxon>
        <taxon>Myriangiales</taxon>
        <taxon>Elsinoaceae</taxon>
        <taxon>Elsinoe</taxon>
    </lineage>
</organism>
<comment type="caution">
    <text evidence="4">The sequence shown here is derived from an EMBL/GenBank/DDBJ whole genome shotgun (WGS) entry which is preliminary data.</text>
</comment>
<keyword evidence="2" id="KW-0472">Membrane</keyword>
<evidence type="ECO:0000313" key="4">
    <source>
        <dbReference type="EMBL" id="KAG8627587.1"/>
    </source>
</evidence>
<feature type="domain" description="SigF-like NTF2-like" evidence="3">
    <location>
        <begin position="94"/>
        <end position="144"/>
    </location>
</feature>
<feature type="transmembrane region" description="Helical" evidence="2">
    <location>
        <begin position="120"/>
        <end position="142"/>
    </location>
</feature>
<reference evidence="4" key="1">
    <citation type="submission" date="2021-07" db="EMBL/GenBank/DDBJ databases">
        <title>Elsinoe batatas strain:CRI-CJ2 Genome sequencing and assembly.</title>
        <authorList>
            <person name="Huang L."/>
        </authorList>
    </citation>
    <scope>NUCLEOTIDE SEQUENCE</scope>
    <source>
        <strain evidence="4">CRI-CJ2</strain>
    </source>
</reference>
<evidence type="ECO:0000313" key="5">
    <source>
        <dbReference type="Proteomes" id="UP000809789"/>
    </source>
</evidence>
<dbReference type="PANTHER" id="PTHR35393:SF1">
    <property type="entry name" value="SNOAL-LIKE DOMAIN-CONTAINING PROTEIN"/>
    <property type="match status" value="1"/>
</dbReference>
<name>A0A8K0PGI7_9PEZI</name>
<keyword evidence="5" id="KW-1185">Reference proteome</keyword>
<dbReference type="InterPro" id="IPR057514">
    <property type="entry name" value="NTF2_SigF"/>
</dbReference>
<evidence type="ECO:0000259" key="3">
    <source>
        <dbReference type="Pfam" id="PF24840"/>
    </source>
</evidence>
<keyword evidence="2" id="KW-0812">Transmembrane</keyword>
<dbReference type="Proteomes" id="UP000809789">
    <property type="component" value="Unassembled WGS sequence"/>
</dbReference>
<keyword evidence="2" id="KW-1133">Transmembrane helix</keyword>
<evidence type="ECO:0000256" key="2">
    <source>
        <dbReference type="SAM" id="Phobius"/>
    </source>
</evidence>
<protein>
    <recommendedName>
        <fullName evidence="3">SigF-like NTF2-like domain-containing protein</fullName>
    </recommendedName>
</protein>
<sequence length="175" mass="19862">MSEANDPWAYDANAPQTFPSCLRQVFDIWAVPFHKAEVKLVTVLQLERRAAPPDYNSTSSPHDGREKSGGTTDAEGSMVDLSLDHALDGPGSKAKGKWFIASQEDLYQTDQFMRFLVPQLAWLVVVWQVLATWACVVLSYLFEPVTWWEEERQREFLRGELGDGDEGRGEGKKRR</sequence>
<dbReference type="Pfam" id="PF24840">
    <property type="entry name" value="NTF2_SigF"/>
    <property type="match status" value="1"/>
</dbReference>
<accession>A0A8K0PGI7</accession>
<dbReference type="OrthoDB" id="2344312at2759"/>